<keyword evidence="4" id="KW-1185">Reference proteome</keyword>
<reference evidence="4" key="1">
    <citation type="submission" date="2016-10" db="EMBL/GenBank/DDBJ databases">
        <authorList>
            <person name="Varghese N."/>
            <person name="Submissions S."/>
        </authorList>
    </citation>
    <scope>NUCLEOTIDE SEQUENCE [LARGE SCALE GENOMIC DNA]</scope>
    <source>
        <strain evidence="4">DSM 44142</strain>
    </source>
</reference>
<feature type="domain" description="VOC" evidence="2">
    <location>
        <begin position="31"/>
        <end position="154"/>
    </location>
</feature>
<name>A0A1H1GS63_9ACTN</name>
<proteinExistence type="predicted"/>
<dbReference type="AlphaFoldDB" id="A0A1H1GS63"/>
<dbReference type="STRING" id="47312.SAMN04489765_3533"/>
<dbReference type="InterPro" id="IPR037523">
    <property type="entry name" value="VOC_core"/>
</dbReference>
<evidence type="ECO:0000313" key="3">
    <source>
        <dbReference type="EMBL" id="SDR16054.1"/>
    </source>
</evidence>
<dbReference type="InterPro" id="IPR029068">
    <property type="entry name" value="Glyas_Bleomycin-R_OHBP_Dase"/>
</dbReference>
<evidence type="ECO:0000313" key="4">
    <source>
        <dbReference type="Proteomes" id="UP000183053"/>
    </source>
</evidence>
<dbReference type="InterPro" id="IPR004360">
    <property type="entry name" value="Glyas_Fos-R_dOase_dom"/>
</dbReference>
<dbReference type="Pfam" id="PF00903">
    <property type="entry name" value="Glyoxalase"/>
    <property type="match status" value="1"/>
</dbReference>
<evidence type="ECO:0000259" key="2">
    <source>
        <dbReference type="PROSITE" id="PS51819"/>
    </source>
</evidence>
<organism evidence="3 4">
    <name type="scientific">Tsukamurella pulmonis</name>
    <dbReference type="NCBI Taxonomy" id="47312"/>
    <lineage>
        <taxon>Bacteria</taxon>
        <taxon>Bacillati</taxon>
        <taxon>Actinomycetota</taxon>
        <taxon>Actinomycetes</taxon>
        <taxon>Mycobacteriales</taxon>
        <taxon>Tsukamurellaceae</taxon>
        <taxon>Tsukamurella</taxon>
    </lineage>
</organism>
<dbReference type="EMBL" id="FNLF01000002">
    <property type="protein sequence ID" value="SDR16054.1"/>
    <property type="molecule type" value="Genomic_DNA"/>
</dbReference>
<dbReference type="PROSITE" id="PS51819">
    <property type="entry name" value="VOC"/>
    <property type="match status" value="1"/>
</dbReference>
<evidence type="ECO:0000256" key="1">
    <source>
        <dbReference type="SAM" id="MobiDB-lite"/>
    </source>
</evidence>
<dbReference type="PANTHER" id="PTHR36503">
    <property type="entry name" value="BLR2520 PROTEIN"/>
    <property type="match status" value="1"/>
</dbReference>
<accession>A0A1H1GS63</accession>
<dbReference type="SUPFAM" id="SSF54593">
    <property type="entry name" value="Glyoxalase/Bleomycin resistance protein/Dihydroxybiphenyl dioxygenase"/>
    <property type="match status" value="1"/>
</dbReference>
<protein>
    <submittedName>
        <fullName evidence="3">Glyoxalase-like domain-containing protein</fullName>
    </submittedName>
</protein>
<dbReference type="PANTHER" id="PTHR36503:SF3">
    <property type="entry name" value="BLR0126 PROTEIN"/>
    <property type="match status" value="1"/>
</dbReference>
<gene>
    <name evidence="3" type="ORF">SAMN04489765_3533</name>
</gene>
<feature type="region of interest" description="Disordered" evidence="1">
    <location>
        <begin position="1"/>
        <end position="20"/>
    </location>
</feature>
<dbReference type="Gene3D" id="3.10.180.10">
    <property type="entry name" value="2,3-Dihydroxybiphenyl 1,2-Dioxygenase, domain 1"/>
    <property type="match status" value="1"/>
</dbReference>
<sequence>MLHSPFERMSGTFKTVPPRAPTVGRMTRRLRFDAIGMVTEDLPASLAFYRRLGLDIPDGAERQPHVEAALPGGMRLMWDTAAVIRSMEPGWVKQPGQNATLCVLCSSPAVVDEVHDELVAAGSPSAMAPFDAPWGQRYAGVLDPDGYQVQLFAPL</sequence>
<dbReference type="Proteomes" id="UP000183053">
    <property type="component" value="Unassembled WGS sequence"/>
</dbReference>